<reference evidence="1 2" key="1">
    <citation type="submission" date="2020-05" db="EMBL/GenBank/DDBJ databases">
        <title>Strain PA2F3 complete genome.</title>
        <authorList>
            <person name="Kim Y.-S."/>
            <person name="Kim S.-J."/>
            <person name="Jung H.-k."/>
            <person name="Kim S.-E."/>
            <person name="Kim K.-H."/>
        </authorList>
    </citation>
    <scope>NUCLEOTIDE SEQUENCE [LARGE SCALE GENOMIC DNA]</scope>
    <source>
        <strain evidence="1 2">PA2F3</strain>
    </source>
</reference>
<proteinExistence type="predicted"/>
<evidence type="ECO:0000313" key="2">
    <source>
        <dbReference type="Proteomes" id="UP000502498"/>
    </source>
</evidence>
<name>A0A7D4Q0X4_9MICO</name>
<protein>
    <submittedName>
        <fullName evidence="1">Uncharacterized protein</fullName>
    </submittedName>
</protein>
<dbReference type="RefSeq" id="WP_172988933.1">
    <property type="nucleotide sequence ID" value="NZ_CP054038.1"/>
</dbReference>
<organism evidence="1 2">
    <name type="scientific">Microbacterium hominis</name>
    <dbReference type="NCBI Taxonomy" id="162426"/>
    <lineage>
        <taxon>Bacteria</taxon>
        <taxon>Bacillati</taxon>
        <taxon>Actinomycetota</taxon>
        <taxon>Actinomycetes</taxon>
        <taxon>Micrococcales</taxon>
        <taxon>Microbacteriaceae</taxon>
        <taxon>Microbacterium</taxon>
    </lineage>
</organism>
<dbReference type="AlphaFoldDB" id="A0A7D4Q0X4"/>
<dbReference type="Proteomes" id="UP000502498">
    <property type="component" value="Chromosome"/>
</dbReference>
<dbReference type="EMBL" id="CP054038">
    <property type="protein sequence ID" value="QKJ18491.1"/>
    <property type="molecule type" value="Genomic_DNA"/>
</dbReference>
<sequence length="188" mass="20103">MAYSPVAGPFGTVVAIVGDGAPDVVAELSGAPGIEALTLTDDDPALGARRIRASLSTWVVHDADPLVHVASAWVELFEERSTLGALEAEVDSALARFGAGEAVMPDYYVVLDPGSAEHTWRHWWCGALGHRAPRRVIPVDVPEAGRDAAVRRALTGLPTSRPWPEPRSWLPGLAFEIPDRVGVRDTGR</sequence>
<accession>A0A7D4Q0X4</accession>
<evidence type="ECO:0000313" key="1">
    <source>
        <dbReference type="EMBL" id="QKJ18491.1"/>
    </source>
</evidence>
<gene>
    <name evidence="1" type="ORF">HQM25_03205</name>
</gene>